<accession>A0A0S2K499</accession>
<protein>
    <submittedName>
        <fullName evidence="2">Repeat domain protein</fullName>
    </submittedName>
</protein>
<dbReference type="EMBL" id="CP013187">
    <property type="protein sequence ID" value="ALO42885.1"/>
    <property type="molecule type" value="Genomic_DNA"/>
</dbReference>
<name>A0A0S2K499_9GAMM</name>
<dbReference type="STRING" id="161398.PP2015_2392"/>
<gene>
    <name evidence="2" type="ORF">PP2015_2392</name>
</gene>
<organism evidence="2 3">
    <name type="scientific">Pseudoalteromonas phenolica</name>
    <dbReference type="NCBI Taxonomy" id="161398"/>
    <lineage>
        <taxon>Bacteria</taxon>
        <taxon>Pseudomonadati</taxon>
        <taxon>Pseudomonadota</taxon>
        <taxon>Gammaproteobacteria</taxon>
        <taxon>Alteromonadales</taxon>
        <taxon>Pseudoalteromonadaceae</taxon>
        <taxon>Pseudoalteromonas</taxon>
    </lineage>
</organism>
<evidence type="ECO:0000259" key="1">
    <source>
        <dbReference type="Pfam" id="PF01882"/>
    </source>
</evidence>
<reference evidence="2 3" key="1">
    <citation type="submission" date="2015-11" db="EMBL/GenBank/DDBJ databases">
        <authorList>
            <person name="Zhang Y."/>
            <person name="Guo Z."/>
        </authorList>
    </citation>
    <scope>NUCLEOTIDE SEQUENCE [LARGE SCALE GENOMIC DNA]</scope>
    <source>
        <strain evidence="2 3">KCTC 12086</strain>
    </source>
</reference>
<dbReference type="Proteomes" id="UP000061457">
    <property type="component" value="Chromosome I"/>
</dbReference>
<keyword evidence="3" id="KW-1185">Reference proteome</keyword>
<sequence>MMQQAVFDTAQWLTQCHSNGAELDLKELLYYKSKAHLLSLKPKKRIQSSQAGQYLAPHKGRGMEFAEVRQYQYGDDIRAIDWRVTARTGITHTKLYQEEKERPVFVFTDLSNSMLFGSQLLLKSVQAAHLSALVAWSACQRGDRLGGIVFSEYAHHELKPTARDKGVLSLSHQLVDIHKHAFANREQNAENRFSDNLKRLTHLAKPGSLIYLISDFNHLQEADFKQLERLARHCELIGCQISDPFEHQLPAYQDAIKVDAEGQSWTLPLMNKQFRDKFAEQTAQVFNQRFQRLQRTGMSMLNFSAAHPIEQQVVRL</sequence>
<dbReference type="AlphaFoldDB" id="A0A0S2K499"/>
<dbReference type="InterPro" id="IPR036465">
    <property type="entry name" value="vWFA_dom_sf"/>
</dbReference>
<dbReference type="PANTHER" id="PTHR33608">
    <property type="entry name" value="BLL2464 PROTEIN"/>
    <property type="match status" value="1"/>
</dbReference>
<evidence type="ECO:0000313" key="2">
    <source>
        <dbReference type="EMBL" id="ALO42885.1"/>
    </source>
</evidence>
<dbReference type="PATRIC" id="fig|161398.10.peg.2441"/>
<dbReference type="SUPFAM" id="SSF53300">
    <property type="entry name" value="vWA-like"/>
    <property type="match status" value="1"/>
</dbReference>
<dbReference type="PANTHER" id="PTHR33608:SF12">
    <property type="entry name" value="DUF58 DOMAIN-CONTAINING PROTEIN"/>
    <property type="match status" value="1"/>
</dbReference>
<dbReference type="Pfam" id="PF01882">
    <property type="entry name" value="DUF58"/>
    <property type="match status" value="1"/>
</dbReference>
<dbReference type="InterPro" id="IPR002881">
    <property type="entry name" value="DUF58"/>
</dbReference>
<feature type="domain" description="DUF58" evidence="1">
    <location>
        <begin position="67"/>
        <end position="284"/>
    </location>
</feature>
<evidence type="ECO:0000313" key="3">
    <source>
        <dbReference type="Proteomes" id="UP000061457"/>
    </source>
</evidence>
<dbReference type="KEGG" id="pphe:PP2015_2392"/>
<proteinExistence type="predicted"/>